<protein>
    <recommendedName>
        <fullName evidence="1">Zinc finger CGNR domain-containing protein</fullName>
    </recommendedName>
</protein>
<dbReference type="OrthoDB" id="123307at2"/>
<gene>
    <name evidence="2" type="ORF">EHYA_02045</name>
</gene>
<sequence>MPEAPAAALLVQAFVNTVDVDLGTDDLDKPTRLGTWLAEQRLLDPDVPIGPTEYAAALALRAGLRERLGVPVGDPPDPDLLRRADEVTRALPLVVELGHDERPAVLVPSPELPPIRRALAELTIAWSTLVGSGEATRLKRCPEHGCHWVFWDVSKNRSRRWCSMRVCGNRTKARRYAARHAE</sequence>
<dbReference type="InterPro" id="IPR021005">
    <property type="entry name" value="Znf_CGNR"/>
</dbReference>
<reference evidence="2 3" key="1">
    <citation type="submission" date="2018-12" db="EMBL/GenBank/DDBJ databases">
        <title>Draft genome sequence of Embleya hyalina NBRC 13850T.</title>
        <authorList>
            <person name="Komaki H."/>
            <person name="Hosoyama A."/>
            <person name="Kimura A."/>
            <person name="Ichikawa N."/>
            <person name="Tamura T."/>
        </authorList>
    </citation>
    <scope>NUCLEOTIDE SEQUENCE [LARGE SCALE GENOMIC DNA]</scope>
    <source>
        <strain evidence="2 3">NBRC 13850</strain>
    </source>
</reference>
<dbReference type="Gene3D" id="1.10.3300.10">
    <property type="entry name" value="Jann2411-like domain"/>
    <property type="match status" value="1"/>
</dbReference>
<proteinExistence type="predicted"/>
<feature type="domain" description="Zinc finger CGNR" evidence="1">
    <location>
        <begin position="137"/>
        <end position="180"/>
    </location>
</feature>
<dbReference type="InterPro" id="IPR023286">
    <property type="entry name" value="ABATE_dom_sf"/>
</dbReference>
<comment type="caution">
    <text evidence="2">The sequence shown here is derived from an EMBL/GenBank/DDBJ whole genome shotgun (WGS) entry which is preliminary data.</text>
</comment>
<dbReference type="SUPFAM" id="SSF160904">
    <property type="entry name" value="Jann2411-like"/>
    <property type="match status" value="1"/>
</dbReference>
<evidence type="ECO:0000313" key="2">
    <source>
        <dbReference type="EMBL" id="GCD94383.1"/>
    </source>
</evidence>
<evidence type="ECO:0000259" key="1">
    <source>
        <dbReference type="Pfam" id="PF11706"/>
    </source>
</evidence>
<dbReference type="Proteomes" id="UP000286931">
    <property type="component" value="Unassembled WGS sequence"/>
</dbReference>
<accession>A0A401YIG3</accession>
<keyword evidence="3" id="KW-1185">Reference proteome</keyword>
<dbReference type="AlphaFoldDB" id="A0A401YIG3"/>
<dbReference type="InterPro" id="IPR010852">
    <property type="entry name" value="ABATE"/>
</dbReference>
<dbReference type="Pfam" id="PF07336">
    <property type="entry name" value="ABATE"/>
    <property type="match status" value="1"/>
</dbReference>
<name>A0A401YIG3_9ACTN</name>
<evidence type="ECO:0000313" key="3">
    <source>
        <dbReference type="Proteomes" id="UP000286931"/>
    </source>
</evidence>
<dbReference type="RefSeq" id="WP_126636553.1">
    <property type="nucleotide sequence ID" value="NZ_BIFH01000015.1"/>
</dbReference>
<organism evidence="2 3">
    <name type="scientific">Embleya hyalina</name>
    <dbReference type="NCBI Taxonomy" id="516124"/>
    <lineage>
        <taxon>Bacteria</taxon>
        <taxon>Bacillati</taxon>
        <taxon>Actinomycetota</taxon>
        <taxon>Actinomycetes</taxon>
        <taxon>Kitasatosporales</taxon>
        <taxon>Streptomycetaceae</taxon>
        <taxon>Embleya</taxon>
    </lineage>
</organism>
<dbReference type="Pfam" id="PF11706">
    <property type="entry name" value="zf-CGNR"/>
    <property type="match status" value="1"/>
</dbReference>
<dbReference type="PANTHER" id="PTHR35525:SF3">
    <property type="entry name" value="BLL6575 PROTEIN"/>
    <property type="match status" value="1"/>
</dbReference>
<dbReference type="PANTHER" id="PTHR35525">
    <property type="entry name" value="BLL6575 PROTEIN"/>
    <property type="match status" value="1"/>
</dbReference>
<dbReference type="EMBL" id="BIFH01000015">
    <property type="protein sequence ID" value="GCD94383.1"/>
    <property type="molecule type" value="Genomic_DNA"/>
</dbReference>